<evidence type="ECO:0000313" key="2">
    <source>
        <dbReference type="EMBL" id="EKC44361.1"/>
    </source>
</evidence>
<dbReference type="AlphaFoldDB" id="K1SA53"/>
<name>K1SA53_9ZZZZ</name>
<sequence>MNKDEFLRQLEVLLSGISQEERTEALAFYRSYFEDAGEANEAKILEELESPQKVADSIIKDLGVQPGGRVFFRRAGSIGRSRVESGSAERTGGSSNRSRVESGSARGQR</sequence>
<comment type="caution">
    <text evidence="2">The sequence shown here is derived from an EMBL/GenBank/DDBJ whole genome shotgun (WGS) entry which is preliminary data.</text>
</comment>
<feature type="region of interest" description="Disordered" evidence="1">
    <location>
        <begin position="79"/>
        <end position="109"/>
    </location>
</feature>
<evidence type="ECO:0000256" key="1">
    <source>
        <dbReference type="SAM" id="MobiDB-lite"/>
    </source>
</evidence>
<reference evidence="2" key="1">
    <citation type="journal article" date="2013" name="Environ. Microbiol.">
        <title>Microbiota from the distal guts of lean and obese adolescents exhibit partial functional redundancy besides clear differences in community structure.</title>
        <authorList>
            <person name="Ferrer M."/>
            <person name="Ruiz A."/>
            <person name="Lanza F."/>
            <person name="Haange S.B."/>
            <person name="Oberbach A."/>
            <person name="Till H."/>
            <person name="Bargiela R."/>
            <person name="Campoy C."/>
            <person name="Segura M.T."/>
            <person name="Richter M."/>
            <person name="von Bergen M."/>
            <person name="Seifert J."/>
            <person name="Suarez A."/>
        </authorList>
    </citation>
    <scope>NUCLEOTIDE SEQUENCE</scope>
</reference>
<protein>
    <submittedName>
        <fullName evidence="2">Protein containing DUF1700</fullName>
    </submittedName>
</protein>
<feature type="non-terminal residue" evidence="2">
    <location>
        <position position="109"/>
    </location>
</feature>
<proteinExistence type="predicted"/>
<accession>K1SA53</accession>
<dbReference type="Pfam" id="PF22564">
    <property type="entry name" value="HAAS"/>
    <property type="match status" value="1"/>
</dbReference>
<organism evidence="2">
    <name type="scientific">human gut metagenome</name>
    <dbReference type="NCBI Taxonomy" id="408170"/>
    <lineage>
        <taxon>unclassified sequences</taxon>
        <taxon>metagenomes</taxon>
        <taxon>organismal metagenomes</taxon>
    </lineage>
</organism>
<dbReference type="EMBL" id="AJWY01014222">
    <property type="protein sequence ID" value="EKC44361.1"/>
    <property type="molecule type" value="Genomic_DNA"/>
</dbReference>
<gene>
    <name evidence="2" type="ORF">LEA_20684</name>
</gene>